<protein>
    <submittedName>
        <fullName evidence="3">Uncharacterized protein</fullName>
    </submittedName>
</protein>
<evidence type="ECO:0000256" key="1">
    <source>
        <dbReference type="SAM" id="MobiDB-lite"/>
    </source>
</evidence>
<gene>
    <name evidence="3" type="ORF">EV672_102196</name>
</gene>
<comment type="caution">
    <text evidence="3">The sequence shown here is derived from an EMBL/GenBank/DDBJ whole genome shotgun (WGS) entry which is preliminary data.</text>
</comment>
<dbReference type="OrthoDB" id="7057085at2"/>
<feature type="chain" id="PRO_5020845383" evidence="2">
    <location>
        <begin position="21"/>
        <end position="254"/>
    </location>
</feature>
<evidence type="ECO:0000313" key="4">
    <source>
        <dbReference type="Proteomes" id="UP000294593"/>
    </source>
</evidence>
<dbReference type="EMBL" id="SNXW01000002">
    <property type="protein sequence ID" value="TDP85846.1"/>
    <property type="molecule type" value="Genomic_DNA"/>
</dbReference>
<reference evidence="3 4" key="1">
    <citation type="submission" date="2019-03" db="EMBL/GenBank/DDBJ databases">
        <title>Genomic Encyclopedia of Type Strains, Phase IV (KMG-IV): sequencing the most valuable type-strain genomes for metagenomic binning, comparative biology and taxonomic classification.</title>
        <authorList>
            <person name="Goeker M."/>
        </authorList>
    </citation>
    <scope>NUCLEOTIDE SEQUENCE [LARGE SCALE GENOMIC DNA]</scope>
    <source>
        <strain evidence="3 4">DSM 11901</strain>
    </source>
</reference>
<dbReference type="Proteomes" id="UP000294593">
    <property type="component" value="Unassembled WGS sequence"/>
</dbReference>
<name>A0A4R6RJN5_9BURK</name>
<feature type="region of interest" description="Disordered" evidence="1">
    <location>
        <begin position="30"/>
        <end position="51"/>
    </location>
</feature>
<organism evidence="3 4">
    <name type="scientific">Aquabacterium commune</name>
    <dbReference type="NCBI Taxonomy" id="70586"/>
    <lineage>
        <taxon>Bacteria</taxon>
        <taxon>Pseudomonadati</taxon>
        <taxon>Pseudomonadota</taxon>
        <taxon>Betaproteobacteria</taxon>
        <taxon>Burkholderiales</taxon>
        <taxon>Aquabacterium</taxon>
    </lineage>
</organism>
<feature type="signal peptide" evidence="2">
    <location>
        <begin position="1"/>
        <end position="20"/>
    </location>
</feature>
<keyword evidence="4" id="KW-1185">Reference proteome</keyword>
<evidence type="ECO:0000313" key="3">
    <source>
        <dbReference type="EMBL" id="TDP85846.1"/>
    </source>
</evidence>
<dbReference type="AlphaFoldDB" id="A0A4R6RJN5"/>
<dbReference type="RefSeq" id="WP_133606830.1">
    <property type="nucleotide sequence ID" value="NZ_SNXW01000002.1"/>
</dbReference>
<sequence>MKTWHTILSATAVSVLAALAIVRGPQWFGPASGDPQGNPQGQAAKAAGTPPPWLVTAHPDGSSEALGLALGAGTLADVRQRFGADTQIAIIAAPGEDGSLEAFVDPAQAGFIAGKLVVTAALPASSPATLRSLRERALKSEFMESTTRKYTLRPEDEALALQARIVALSFIPQASLDADIILARFGTPAARLRSNDRQEHFLYPDKGLDVILDSEGKELLQYVAPRDFERLRAPLQAWQAAQATSAASASQATR</sequence>
<evidence type="ECO:0000256" key="2">
    <source>
        <dbReference type="SAM" id="SignalP"/>
    </source>
</evidence>
<proteinExistence type="predicted"/>
<accession>A0A4R6RJN5</accession>
<keyword evidence="2" id="KW-0732">Signal</keyword>